<evidence type="ECO:0000259" key="7">
    <source>
        <dbReference type="PROSITE" id="PS51094"/>
    </source>
</evidence>
<dbReference type="Pfam" id="PF00359">
    <property type="entry name" value="PTS_EIIA_2"/>
    <property type="match status" value="1"/>
</dbReference>
<dbReference type="SUPFAM" id="SSF46785">
    <property type="entry name" value="Winged helix' DNA-binding domain"/>
    <property type="match status" value="2"/>
</dbReference>
<dbReference type="PROSITE" id="PS51000">
    <property type="entry name" value="HTH_DEOR_2"/>
    <property type="match status" value="1"/>
</dbReference>
<dbReference type="GO" id="GO:0008982">
    <property type="term" value="F:protein-N(PI)-phosphohistidine-sugar phosphotransferase activity"/>
    <property type="evidence" value="ECO:0007669"/>
    <property type="project" value="InterPro"/>
</dbReference>
<dbReference type="SUPFAM" id="SSF52794">
    <property type="entry name" value="PTS system IIB component-like"/>
    <property type="match status" value="1"/>
</dbReference>
<dbReference type="InterPro" id="IPR013011">
    <property type="entry name" value="PTS_EIIB_2"/>
</dbReference>
<feature type="domain" description="PTS EIIB type-2" evidence="8">
    <location>
        <begin position="409"/>
        <end position="499"/>
    </location>
</feature>
<dbReference type="RefSeq" id="WP_272163137.1">
    <property type="nucleotide sequence ID" value="NZ_CP116507.1"/>
</dbReference>
<feature type="domain" description="PRD" evidence="9">
    <location>
        <begin position="193"/>
        <end position="297"/>
    </location>
</feature>
<evidence type="ECO:0000256" key="1">
    <source>
        <dbReference type="ARBA" id="ARBA00022679"/>
    </source>
</evidence>
<dbReference type="InterPro" id="IPR016152">
    <property type="entry name" value="PTrfase/Anion_transptr"/>
</dbReference>
<keyword evidence="3" id="KW-0805">Transcription regulation</keyword>
<keyword evidence="1" id="KW-0808">Transferase</keyword>
<dbReference type="Pfam" id="PF00874">
    <property type="entry name" value="PRD"/>
    <property type="match status" value="2"/>
</dbReference>
<dbReference type="InterPro" id="IPR036634">
    <property type="entry name" value="PRD_sf"/>
</dbReference>
<keyword evidence="2" id="KW-0677">Repeat</keyword>
<dbReference type="InterPro" id="IPR036388">
    <property type="entry name" value="WH-like_DNA-bd_sf"/>
</dbReference>
<dbReference type="PANTHER" id="PTHR30185:SF18">
    <property type="entry name" value="TRANSCRIPTIONAL REGULATOR MTLR"/>
    <property type="match status" value="1"/>
</dbReference>
<evidence type="ECO:0000259" key="8">
    <source>
        <dbReference type="PROSITE" id="PS51099"/>
    </source>
</evidence>
<dbReference type="InterPro" id="IPR001034">
    <property type="entry name" value="DeoR_HTH"/>
</dbReference>
<evidence type="ECO:0000256" key="2">
    <source>
        <dbReference type="ARBA" id="ARBA00022737"/>
    </source>
</evidence>
<dbReference type="SUPFAM" id="SSF63520">
    <property type="entry name" value="PTS-regulatory domain, PRD"/>
    <property type="match status" value="2"/>
</dbReference>
<dbReference type="Pfam" id="PF05043">
    <property type="entry name" value="Mga"/>
    <property type="match status" value="1"/>
</dbReference>
<dbReference type="InterPro" id="IPR007737">
    <property type="entry name" value="Mga_HTH"/>
</dbReference>
<dbReference type="Pfam" id="PF08279">
    <property type="entry name" value="HTH_11"/>
    <property type="match status" value="1"/>
</dbReference>
<dbReference type="CDD" id="cd05568">
    <property type="entry name" value="PTS_IIB_bgl_like"/>
    <property type="match status" value="1"/>
</dbReference>
<evidence type="ECO:0000256" key="3">
    <source>
        <dbReference type="ARBA" id="ARBA00023015"/>
    </source>
</evidence>
<feature type="domain" description="HTH deoR-type" evidence="6">
    <location>
        <begin position="4"/>
        <end position="63"/>
    </location>
</feature>
<dbReference type="InterPro" id="IPR011608">
    <property type="entry name" value="PRD"/>
</dbReference>
<keyword evidence="4" id="KW-0010">Activator</keyword>
<feature type="domain" description="PTS EIIA type-2" evidence="7">
    <location>
        <begin position="532"/>
        <end position="681"/>
    </location>
</feature>
<dbReference type="Gene3D" id="1.10.10.10">
    <property type="entry name" value="Winged helix-like DNA-binding domain superfamily/Winged helix DNA-binding domain"/>
    <property type="match status" value="2"/>
</dbReference>
<dbReference type="SMART" id="SM00420">
    <property type="entry name" value="HTH_DEOR"/>
    <property type="match status" value="2"/>
</dbReference>
<dbReference type="EMBL" id="CP116507">
    <property type="protein sequence ID" value="WCG22177.1"/>
    <property type="molecule type" value="Genomic_DNA"/>
</dbReference>
<evidence type="ECO:0000313" key="10">
    <source>
        <dbReference type="EMBL" id="WCG22177.1"/>
    </source>
</evidence>
<dbReference type="InterPro" id="IPR036095">
    <property type="entry name" value="PTS_EIIB-like_sf"/>
</dbReference>
<protein>
    <submittedName>
        <fullName evidence="10">BglG family transcription antiterminator</fullName>
    </submittedName>
</protein>
<dbReference type="GO" id="GO:0003700">
    <property type="term" value="F:DNA-binding transcription factor activity"/>
    <property type="evidence" value="ECO:0007669"/>
    <property type="project" value="InterPro"/>
</dbReference>
<reference evidence="10" key="1">
    <citation type="submission" date="2023-01" db="EMBL/GenBank/DDBJ databases">
        <title>Oxazolidinone resistance genes in florfenicol resistant enterococci from beef cattle and veal calves at slaughter.</title>
        <authorList>
            <person name="Biggel M."/>
        </authorList>
    </citation>
    <scope>NUCLEOTIDE SEQUENCE</scope>
    <source>
        <strain evidence="10">K204-1</strain>
    </source>
</reference>
<dbReference type="GO" id="GO:0009401">
    <property type="term" value="P:phosphoenolpyruvate-dependent sugar phosphotransferase system"/>
    <property type="evidence" value="ECO:0007669"/>
    <property type="project" value="InterPro"/>
</dbReference>
<evidence type="ECO:0000259" key="9">
    <source>
        <dbReference type="PROSITE" id="PS51372"/>
    </source>
</evidence>
<evidence type="ECO:0000256" key="5">
    <source>
        <dbReference type="ARBA" id="ARBA00023163"/>
    </source>
</evidence>
<dbReference type="InterPro" id="IPR013196">
    <property type="entry name" value="HTH_11"/>
</dbReference>
<proteinExistence type="predicted"/>
<sequence>MYLTARSRLILEQLLLTKTYHDVTELAERFEVSERTIRRDLKEVTELLEQNGLTLKRDKQAISIQGSEEKIEAFKWQVLDLTYNDYTPDERQQYILKELLKATDSIKLVALANDLNVTVATVSNDLSKIENDFFLANKIIRKPGLGIYLDIDEKSKRQLLSDLFWKRISHSQFIQLYNQRNTNAFFEERLDFLFENIDIKIIERGLSYIKEVFGPGISDDAYFNLVIHLAISVERILEGNALPVPENLSDLKQLPEYQITRDLLEQTLVDVLPTIPEGEIAFLTTHIRGTKTYGVTEYYSENEHFYATTLAAQLIRLVSENVEQELYTETLLKGLTAHLRPTLRRLQDGLSINNPLLETIKEDYQDLFYVIRHIFDTHYPEMTIPDEEIGFLVLHFGAAILQNSQKASLSGLVICASGIGTSKMLVTRLKKAIPQLKYLKTISLFELERNLASHDYDVIVSTIDLGKVPYRYFLVSPILTDRELSKIEIHLQSKISTYARRTTSVVNDVTLNKHEALHFIQKQEEKLKVVHSLMKRFEVHPINSPKGTQEDVLRAMCTNLLHYERDLDIEALVASMRLREEWSGFGVTGTQIALFHARTAEVDEPVFQLFPILNGTMLIPGMDGKEIAVNTLVLLLAPEKFETEGLDILSQLSSMLIENQETIDLIESGNTEEISSFVIAKLLSFLNES</sequence>
<accession>A0AAF0BGR5</accession>
<organism evidence="10 11">
    <name type="scientific">Vagococcus lutrae</name>
    <dbReference type="NCBI Taxonomy" id="81947"/>
    <lineage>
        <taxon>Bacteria</taxon>
        <taxon>Bacillati</taxon>
        <taxon>Bacillota</taxon>
        <taxon>Bacilli</taxon>
        <taxon>Lactobacillales</taxon>
        <taxon>Enterococcaceae</taxon>
        <taxon>Vagococcus</taxon>
    </lineage>
</organism>
<dbReference type="InterPro" id="IPR050661">
    <property type="entry name" value="BglG_antiterminators"/>
</dbReference>
<dbReference type="Gene3D" id="3.40.50.2300">
    <property type="match status" value="1"/>
</dbReference>
<evidence type="ECO:0000256" key="4">
    <source>
        <dbReference type="ARBA" id="ARBA00023159"/>
    </source>
</evidence>
<dbReference type="InterPro" id="IPR036390">
    <property type="entry name" value="WH_DNA-bd_sf"/>
</dbReference>
<dbReference type="Proteomes" id="UP001179600">
    <property type="component" value="Chromosome"/>
</dbReference>
<evidence type="ECO:0000313" key="11">
    <source>
        <dbReference type="Proteomes" id="UP001179600"/>
    </source>
</evidence>
<dbReference type="Gene3D" id="3.40.930.10">
    <property type="entry name" value="Mannitol-specific EII, Chain A"/>
    <property type="match status" value="1"/>
</dbReference>
<dbReference type="PROSITE" id="PS51099">
    <property type="entry name" value="PTS_EIIB_TYPE_2"/>
    <property type="match status" value="1"/>
</dbReference>
<dbReference type="PANTHER" id="PTHR30185">
    <property type="entry name" value="CRYPTIC BETA-GLUCOSIDE BGL OPERON ANTITERMINATOR"/>
    <property type="match status" value="1"/>
</dbReference>
<evidence type="ECO:0000259" key="6">
    <source>
        <dbReference type="PROSITE" id="PS51000"/>
    </source>
</evidence>
<keyword evidence="5" id="KW-0804">Transcription</keyword>
<dbReference type="SUPFAM" id="SSF55804">
    <property type="entry name" value="Phoshotransferase/anion transport protein"/>
    <property type="match status" value="1"/>
</dbReference>
<gene>
    <name evidence="10" type="ORF">PML95_07175</name>
</gene>
<feature type="domain" description="PRD" evidence="9">
    <location>
        <begin position="302"/>
        <end position="406"/>
    </location>
</feature>
<name>A0AAF0BGR5_9ENTE</name>
<dbReference type="InterPro" id="IPR002178">
    <property type="entry name" value="PTS_EIIA_type-2_dom"/>
</dbReference>
<dbReference type="Gene3D" id="1.10.1790.10">
    <property type="entry name" value="PRD domain"/>
    <property type="match status" value="2"/>
</dbReference>
<dbReference type="PROSITE" id="PS51372">
    <property type="entry name" value="PRD_2"/>
    <property type="match status" value="2"/>
</dbReference>
<dbReference type="AlphaFoldDB" id="A0AAF0BGR5"/>
<dbReference type="PROSITE" id="PS51094">
    <property type="entry name" value="PTS_EIIA_TYPE_2"/>
    <property type="match status" value="1"/>
</dbReference>